<protein>
    <submittedName>
        <fullName evidence="2">Uncharacterized protein</fullName>
    </submittedName>
</protein>
<dbReference type="Proteomes" id="UP000601435">
    <property type="component" value="Unassembled WGS sequence"/>
</dbReference>
<feature type="compositionally biased region" description="Polar residues" evidence="1">
    <location>
        <begin position="653"/>
        <end position="664"/>
    </location>
</feature>
<feature type="compositionally biased region" description="Basic and acidic residues" evidence="1">
    <location>
        <begin position="569"/>
        <end position="582"/>
    </location>
</feature>
<evidence type="ECO:0000313" key="2">
    <source>
        <dbReference type="EMBL" id="CAE7939410.1"/>
    </source>
</evidence>
<evidence type="ECO:0000256" key="1">
    <source>
        <dbReference type="SAM" id="MobiDB-lite"/>
    </source>
</evidence>
<feature type="region of interest" description="Disordered" evidence="1">
    <location>
        <begin position="569"/>
        <end position="602"/>
    </location>
</feature>
<dbReference type="EMBL" id="CAJNJA010088719">
    <property type="protein sequence ID" value="CAE7939410.1"/>
    <property type="molecule type" value="Genomic_DNA"/>
</dbReference>
<accession>A0A813CAU1</accession>
<dbReference type="SUPFAM" id="SSF52047">
    <property type="entry name" value="RNI-like"/>
    <property type="match status" value="1"/>
</dbReference>
<feature type="region of interest" description="Disordered" evidence="1">
    <location>
        <begin position="272"/>
        <end position="295"/>
    </location>
</feature>
<comment type="caution">
    <text evidence="2">The sequence shown here is derived from an EMBL/GenBank/DDBJ whole genome shotgun (WGS) entry which is preliminary data.</text>
</comment>
<name>A0A813CAU1_9DINO</name>
<gene>
    <name evidence="2" type="ORF">SNEC2469_LOCUS33504</name>
</gene>
<evidence type="ECO:0000313" key="3">
    <source>
        <dbReference type="Proteomes" id="UP000601435"/>
    </source>
</evidence>
<dbReference type="OrthoDB" id="443763at2759"/>
<sequence>MASAFARLTELKELVLNLSENKIRDAGAAAVAESLRNLRQLTKVTVWLMDSALGAPGATAVAEILRELPQLTEVEVNLFHNPLGAEEKKKLRATFDALPVRQKGLSLGALVAFLPMPAMAADGEEQDWVQQVHQTEQTLVDVISLDGDLVVEALSNIPQDARGRLRTMLVLAEEVVVQAAHGYQIVIDTGLGTAGWYTTADEPEPAAPVAVGAAEASQVLGLAPGQAWADTTDVPGTDDSFSRGAYRTSRFSGSHQRKAAASAAYGSPYHCEGQPAAKAPTVPPPPPLGAQRGTPGVGPAALAAFPNDLVSFNAGLFIANYSGDRDVLAAAPSQTPKTVAWRIATMTVQTATAVALPDVTGLDLSTDFLAVVVQAGLHWLVPLAFFSLPGTCVLRLRANRSREHSLLFQSPAQCSQAMSAVSDSEVTFRAKALQHGIPETSLQDLLESMEPQATDQEVANVKRDEHLLLAQALSRRGLAIEMAGMGTFEVHEAYARGLLEHLHRPPPVKFEAPGIDAVLRADRELWIRVAEEVGSDFVGPGKTAAVDEAIRKWQHSMQVAFFLVPVPKPEKTDRLQPPKRTWEQTAPLPYTDKGSKGKHKGKFMSQAWQAGKSGTLLTPADLSPAPAPDTPQEQQASDAPPLPPEPTLQPQTVSPSDQASTGTGRMSKAFARLDPDVLPPCTSRRLVARAAQHAGLMQVILACQENDVIWSLENPESHIFHGTFDSCVYGGARKKATTFWHWASLVTEDLSRTGRLADFSSAQGHSWVKLESAKDRVKFVPGNRLQDPAFPKGSTTIKVMVEHGTWGALVEQPVSPEVFLQRAVLSHHPQTALPPLPAALDRTVALLAGRKLTELHALRCQRLKTMCDMATEFQAREDSDHANMAPHLRGILQGKRIRLFECLLQGLHYPDQSLPQDMRQGFSSLGGYQTRRLGVREADLPFAKVAVYNPETGSVHGFCRCSLALWHIAVSLLMLPLTVFFDDYTAITLEQDCNSLTQSFLLLLKLLGWQAALTGSKATDFAESFDSLGIAYILPRTPSGFVRVRNTDSRKREVATTCLRVLQTGTLSPAEALAFAGRLRWLDAQTFGRIGRWAFRVILEHGTKPGRRSNRQLTPAVKDAINWILDNVPQAEPRAFKVPAAKATQVFTDGSFEQGVGRLGGVLCNASGCISDWFQAIVPADVVQGWSLQGTQHPILQCELLAVCVAAAIWGNKLSDLPVTWWIDNDAARHCLISARGFPDSECPSSFSQATEHQVKALLQTVQVAASRVTVLRQTADYSAEIPTLEKACFGQVKRTRSNLSLPWEDPAFQFVVQDRNFLDSLQDTLLSQPDPVPLPQPVSQSAEAKLQSASLPTPKLRTLGQWKPQDSQAERQAALSKWSQLFRAVPHLFRPETVSEVVHECSRTELGNLDLRFAKKSTNTLLNRVSSLQRFAAWLLRSFPHEPLSEALVFLYCQNVTSQVTGSSVPDQLSQALNFADGCLGLHVAVRWLQTLADSDEPQYECYVAATLLFMVYARARHNRHSDLRRSQSLIVDTDDSGRAVFIECEVLNPKQSKQSRRRNMFLPLVAPAEGICQEPWAERWLELRKSLGLKCHGSLEDDPLLPDLAADGSLLKTNMDAATTTKWMRCLLSRQPGSNTEDLLKMSSQGLKATCLSWTMKAGIPDPDQTLLGYHSRGRSASALSYGRDSLAGPLRAVEFAVRNSLVSVGDFGVGYKREPQAAAAA</sequence>
<keyword evidence="3" id="KW-1185">Reference proteome</keyword>
<reference evidence="2" key="1">
    <citation type="submission" date="2021-02" db="EMBL/GenBank/DDBJ databases">
        <authorList>
            <person name="Dougan E. K."/>
            <person name="Rhodes N."/>
            <person name="Thang M."/>
            <person name="Chan C."/>
        </authorList>
    </citation>
    <scope>NUCLEOTIDE SEQUENCE</scope>
</reference>
<dbReference type="InterPro" id="IPR032675">
    <property type="entry name" value="LRR_dom_sf"/>
</dbReference>
<dbReference type="Gene3D" id="3.80.10.10">
    <property type="entry name" value="Ribonuclease Inhibitor"/>
    <property type="match status" value="1"/>
</dbReference>
<proteinExistence type="predicted"/>
<organism evidence="2 3">
    <name type="scientific">Symbiodinium necroappetens</name>
    <dbReference type="NCBI Taxonomy" id="1628268"/>
    <lineage>
        <taxon>Eukaryota</taxon>
        <taxon>Sar</taxon>
        <taxon>Alveolata</taxon>
        <taxon>Dinophyceae</taxon>
        <taxon>Suessiales</taxon>
        <taxon>Symbiodiniaceae</taxon>
        <taxon>Symbiodinium</taxon>
    </lineage>
</organism>
<feature type="region of interest" description="Disordered" evidence="1">
    <location>
        <begin position="615"/>
        <end position="665"/>
    </location>
</feature>